<protein>
    <submittedName>
        <fullName evidence="2">Uncharacterized protein</fullName>
    </submittedName>
</protein>
<evidence type="ECO:0000313" key="3">
    <source>
        <dbReference type="Proteomes" id="UP001226084"/>
    </source>
</evidence>
<evidence type="ECO:0000256" key="1">
    <source>
        <dbReference type="SAM" id="SignalP"/>
    </source>
</evidence>
<feature type="chain" id="PRO_5043008903" evidence="1">
    <location>
        <begin position="34"/>
        <end position="163"/>
    </location>
</feature>
<name>A0AAP5AKP4_9GAMM</name>
<evidence type="ECO:0000313" key="2">
    <source>
        <dbReference type="EMBL" id="MDQ1110489.1"/>
    </source>
</evidence>
<dbReference type="EMBL" id="JAUTAS010000001">
    <property type="protein sequence ID" value="MDQ1110489.1"/>
    <property type="molecule type" value="Genomic_DNA"/>
</dbReference>
<dbReference type="RefSeq" id="WP_307107779.1">
    <property type="nucleotide sequence ID" value="NZ_JAUTAS010000001.1"/>
</dbReference>
<sequence>MTNIQGKPHQRGATIKILTTLLVGALFAPVAQAFDASQWKAVAPAIQAAVECRAKPDTTATAWKALPRDEAGAIEAIKPPVPLTVFGLPVQEVSIFIDADGELGESYTATLGANAAAVRKAAKLSTAGGRTTTMGELMLGEGVAPQLTCTVAGTYDESDYQEN</sequence>
<feature type="signal peptide" evidence="1">
    <location>
        <begin position="1"/>
        <end position="33"/>
    </location>
</feature>
<comment type="caution">
    <text evidence="2">The sequence shown here is derived from an EMBL/GenBank/DDBJ whole genome shotgun (WGS) entry which is preliminary data.</text>
</comment>
<proteinExistence type="predicted"/>
<reference evidence="2" key="1">
    <citation type="submission" date="2023-07" db="EMBL/GenBank/DDBJ databases">
        <title>Functional and genomic diversity of the sorghum phyllosphere microbiome.</title>
        <authorList>
            <person name="Shade A."/>
        </authorList>
    </citation>
    <scope>NUCLEOTIDE SEQUENCE</scope>
    <source>
        <strain evidence="2">SORGH_AS_0457</strain>
    </source>
</reference>
<dbReference type="AlphaFoldDB" id="A0AAP5AKP4"/>
<keyword evidence="1" id="KW-0732">Signal</keyword>
<gene>
    <name evidence="2" type="ORF">QE424_003648</name>
</gene>
<accession>A0AAP5AKP4</accession>
<dbReference type="Proteomes" id="UP001226084">
    <property type="component" value="Unassembled WGS sequence"/>
</dbReference>
<organism evidence="2 3">
    <name type="scientific">Stenotrophomonas rhizophila</name>
    <dbReference type="NCBI Taxonomy" id="216778"/>
    <lineage>
        <taxon>Bacteria</taxon>
        <taxon>Pseudomonadati</taxon>
        <taxon>Pseudomonadota</taxon>
        <taxon>Gammaproteobacteria</taxon>
        <taxon>Lysobacterales</taxon>
        <taxon>Lysobacteraceae</taxon>
        <taxon>Stenotrophomonas</taxon>
    </lineage>
</organism>